<dbReference type="Proteomes" id="UP001314263">
    <property type="component" value="Unassembled WGS sequence"/>
</dbReference>
<dbReference type="Pfam" id="PF01344">
    <property type="entry name" value="Kelch_1"/>
    <property type="match status" value="1"/>
</dbReference>
<comment type="caution">
    <text evidence="4">The sequence shown here is derived from an EMBL/GenBank/DDBJ whole genome shotgun (WGS) entry which is preliminary data.</text>
</comment>
<evidence type="ECO:0000313" key="5">
    <source>
        <dbReference type="Proteomes" id="UP001314263"/>
    </source>
</evidence>
<keyword evidence="3" id="KW-0732">Signal</keyword>
<dbReference type="PANTHER" id="PTHR24412:SF489">
    <property type="entry name" value="RING FINGER DOMAIN AND KELCH REPEAT-CONTAINING PROTEIN DDB_G0271372"/>
    <property type="match status" value="1"/>
</dbReference>
<dbReference type="SUPFAM" id="SSF117281">
    <property type="entry name" value="Kelch motif"/>
    <property type="match status" value="1"/>
</dbReference>
<sequence length="451" mass="49819">MNLWRSTRKWPIFILAVLALTALHFQISPVRLCSPTKQGVALRLRSKAPTTETRIDVAREELPIEVLEHGLQGRIHQEPAYATWNECIILVGGVNYTRAQGAAVLRTGPVTQFAKEGSWGSRKVTIFNMKNRTVRSGPDTPIINNHAMGAMSPDGRMYALMSQFYLLRSENASENGVLHHYVWDFAGGGTSWEKRASLSNITGAGRCEFVHNLMYCFGGSLGAGMATVDTLNIYNPRTDTWTRGASMPEELDHSASVVYDNRIWSTSGRYHVNHKPGTAEAFPKAPSSAASLVYDPSRDSWARVEPLPYRRNAAVATVVRRPGRKATLLAAGGQIFAGIRAGIIFSMLEEYDFEEEDWFCHATHLPQGVFGAAVGVFDNKVYIVGGADGYHISGTDSVMIIDINALGEPMPCLYDETSRPDWWTDYRAGNMANYPYAKHLLSDKPAPLTSV</sequence>
<feature type="chain" id="PRO_5043449329" description="Kelch repeat protein" evidence="3">
    <location>
        <begin position="23"/>
        <end position="451"/>
    </location>
</feature>
<dbReference type="AlphaFoldDB" id="A0AAV1IBD2"/>
<keyword evidence="1" id="KW-0880">Kelch repeat</keyword>
<evidence type="ECO:0000256" key="1">
    <source>
        <dbReference type="ARBA" id="ARBA00022441"/>
    </source>
</evidence>
<gene>
    <name evidence="4" type="ORF">CVIRNUC_007857</name>
</gene>
<keyword evidence="2" id="KW-0677">Repeat</keyword>
<feature type="signal peptide" evidence="3">
    <location>
        <begin position="1"/>
        <end position="22"/>
    </location>
</feature>
<organism evidence="4 5">
    <name type="scientific">Coccomyxa viridis</name>
    <dbReference type="NCBI Taxonomy" id="1274662"/>
    <lineage>
        <taxon>Eukaryota</taxon>
        <taxon>Viridiplantae</taxon>
        <taxon>Chlorophyta</taxon>
        <taxon>core chlorophytes</taxon>
        <taxon>Trebouxiophyceae</taxon>
        <taxon>Trebouxiophyceae incertae sedis</taxon>
        <taxon>Coccomyxaceae</taxon>
        <taxon>Coccomyxa</taxon>
    </lineage>
</organism>
<protein>
    <recommendedName>
        <fullName evidence="6">Kelch repeat protein</fullName>
    </recommendedName>
</protein>
<reference evidence="4 5" key="1">
    <citation type="submission" date="2023-10" db="EMBL/GenBank/DDBJ databases">
        <authorList>
            <person name="Maclean D."/>
            <person name="Macfadyen A."/>
        </authorList>
    </citation>
    <scope>NUCLEOTIDE SEQUENCE [LARGE SCALE GENOMIC DNA]</scope>
</reference>
<name>A0AAV1IBD2_9CHLO</name>
<dbReference type="InterPro" id="IPR015915">
    <property type="entry name" value="Kelch-typ_b-propeller"/>
</dbReference>
<dbReference type="EMBL" id="CAUYUE010000011">
    <property type="protein sequence ID" value="CAK0784653.1"/>
    <property type="molecule type" value="Genomic_DNA"/>
</dbReference>
<dbReference type="Gene3D" id="2.120.10.80">
    <property type="entry name" value="Kelch-type beta propeller"/>
    <property type="match status" value="1"/>
</dbReference>
<evidence type="ECO:0000313" key="4">
    <source>
        <dbReference type="EMBL" id="CAK0784653.1"/>
    </source>
</evidence>
<evidence type="ECO:0008006" key="6">
    <source>
        <dbReference type="Google" id="ProtNLM"/>
    </source>
</evidence>
<dbReference type="InterPro" id="IPR006652">
    <property type="entry name" value="Kelch_1"/>
</dbReference>
<evidence type="ECO:0000256" key="3">
    <source>
        <dbReference type="SAM" id="SignalP"/>
    </source>
</evidence>
<dbReference type="SMART" id="SM00612">
    <property type="entry name" value="Kelch"/>
    <property type="match status" value="2"/>
</dbReference>
<accession>A0AAV1IBD2</accession>
<proteinExistence type="predicted"/>
<dbReference type="PANTHER" id="PTHR24412">
    <property type="entry name" value="KELCH PROTEIN"/>
    <property type="match status" value="1"/>
</dbReference>
<evidence type="ECO:0000256" key="2">
    <source>
        <dbReference type="ARBA" id="ARBA00022737"/>
    </source>
</evidence>
<keyword evidence="5" id="KW-1185">Reference proteome</keyword>